<dbReference type="OrthoDB" id="1143964at2"/>
<gene>
    <name evidence="2" type="ORF">GEMMAAP_00610</name>
</gene>
<name>A0A143BH22_9BACT</name>
<evidence type="ECO:0000313" key="2">
    <source>
        <dbReference type="EMBL" id="AMW03750.1"/>
    </source>
</evidence>
<sequence length="139" mass="14762">MSPLPKWYKPVAIVALLWNLMGVAAYLADVTMSPEAIAQLDAAQRAMYEARPMWFVAAYAIAVWLGTAGSLGLVLRKRWAGGVLLGSLLGLIVQDVALFTRPEFTAAGAAVIALQGSVLVIAVLLVLLARKANAQGWLS</sequence>
<reference evidence="2 3" key="1">
    <citation type="journal article" date="2014" name="Proc. Natl. Acad. Sci. U.S.A.">
        <title>Functional type 2 photosynthetic reaction centers found in the rare bacterial phylum Gemmatimonadetes.</title>
        <authorList>
            <person name="Zeng Y."/>
            <person name="Feng F."/>
            <person name="Medova H."/>
            <person name="Dean J."/>
            <person name="Koblizek M."/>
        </authorList>
    </citation>
    <scope>NUCLEOTIDE SEQUENCE [LARGE SCALE GENOMIC DNA]</scope>
    <source>
        <strain evidence="2 3">AP64</strain>
    </source>
</reference>
<dbReference type="eggNOG" id="ENOG5032RJD">
    <property type="taxonomic scope" value="Bacteria"/>
</dbReference>
<feature type="transmembrane region" description="Helical" evidence="1">
    <location>
        <begin position="53"/>
        <end position="75"/>
    </location>
</feature>
<reference evidence="2 3" key="2">
    <citation type="journal article" date="2016" name="Environ. Microbiol. Rep.">
        <title>Metagenomic evidence for the presence of phototrophic Gemmatimonadetes bacteria in diverse environments.</title>
        <authorList>
            <person name="Zeng Y."/>
            <person name="Baumbach J."/>
            <person name="Barbosa E.G."/>
            <person name="Azevedo V."/>
            <person name="Zhang C."/>
            <person name="Koblizek M."/>
        </authorList>
    </citation>
    <scope>NUCLEOTIDE SEQUENCE [LARGE SCALE GENOMIC DNA]</scope>
    <source>
        <strain evidence="2 3">AP64</strain>
    </source>
</reference>
<dbReference type="EMBL" id="CP011454">
    <property type="protein sequence ID" value="AMW03750.1"/>
    <property type="molecule type" value="Genomic_DNA"/>
</dbReference>
<accession>A0A143BH22</accession>
<keyword evidence="1" id="KW-0812">Transmembrane</keyword>
<feature type="transmembrane region" description="Helical" evidence="1">
    <location>
        <begin position="7"/>
        <end position="28"/>
    </location>
</feature>
<evidence type="ECO:0008006" key="4">
    <source>
        <dbReference type="Google" id="ProtNLM"/>
    </source>
</evidence>
<keyword evidence="1" id="KW-0472">Membrane</keyword>
<keyword evidence="3" id="KW-1185">Reference proteome</keyword>
<dbReference type="AlphaFoldDB" id="A0A143BH22"/>
<evidence type="ECO:0000256" key="1">
    <source>
        <dbReference type="SAM" id="Phobius"/>
    </source>
</evidence>
<protein>
    <recommendedName>
        <fullName evidence="4">Sugar transporter</fullName>
    </recommendedName>
</protein>
<dbReference type="Proteomes" id="UP000076404">
    <property type="component" value="Chromosome"/>
</dbReference>
<feature type="transmembrane region" description="Helical" evidence="1">
    <location>
        <begin position="82"/>
        <end position="100"/>
    </location>
</feature>
<dbReference type="RefSeq" id="WP_026849020.1">
    <property type="nucleotide sequence ID" value="NZ_CP011454.1"/>
</dbReference>
<evidence type="ECO:0000313" key="3">
    <source>
        <dbReference type="Proteomes" id="UP000076404"/>
    </source>
</evidence>
<dbReference type="STRING" id="1379270.GEMMAAP_00610"/>
<feature type="transmembrane region" description="Helical" evidence="1">
    <location>
        <begin position="106"/>
        <end position="129"/>
    </location>
</feature>
<dbReference type="KEGG" id="gph:GEMMAAP_00610"/>
<proteinExistence type="predicted"/>
<organism evidence="2 3">
    <name type="scientific">Gemmatimonas phototrophica</name>
    <dbReference type="NCBI Taxonomy" id="1379270"/>
    <lineage>
        <taxon>Bacteria</taxon>
        <taxon>Pseudomonadati</taxon>
        <taxon>Gemmatimonadota</taxon>
        <taxon>Gemmatimonadia</taxon>
        <taxon>Gemmatimonadales</taxon>
        <taxon>Gemmatimonadaceae</taxon>
        <taxon>Gemmatimonas</taxon>
    </lineage>
</organism>
<keyword evidence="1" id="KW-1133">Transmembrane helix</keyword>